<reference evidence="5" key="1">
    <citation type="submission" date="2016-06" db="EMBL/GenBank/DDBJ databases">
        <title>Complete genome sequence of Actinoalloteichus fjordicus DSM 46855 (=ADI127-17), type strain of the new species Actinoalloteichus fjordicus.</title>
        <authorList>
            <person name="Ruckert C."/>
            <person name="Nouioui I."/>
            <person name="Willmese J."/>
            <person name="van Wezel G."/>
            <person name="Klenk H.-P."/>
            <person name="Kalinowski J."/>
            <person name="Zotchev S.B."/>
        </authorList>
    </citation>
    <scope>NUCLEOTIDE SEQUENCE [LARGE SCALE GENOMIC DNA]</scope>
    <source>
        <strain evidence="5">ADI127-7</strain>
    </source>
</reference>
<evidence type="ECO:0000256" key="1">
    <source>
        <dbReference type="ARBA" id="ARBA00001946"/>
    </source>
</evidence>
<name>A0AAC9LG56_9PSEU</name>
<dbReference type="RefSeq" id="WP_075741750.1">
    <property type="nucleotide sequence ID" value="NZ_CP016076.1"/>
</dbReference>
<dbReference type="InterPro" id="IPR000086">
    <property type="entry name" value="NUDIX_hydrolase_dom"/>
</dbReference>
<evidence type="ECO:0000313" key="5">
    <source>
        <dbReference type="Proteomes" id="UP000185511"/>
    </source>
</evidence>
<dbReference type="Proteomes" id="UP000185511">
    <property type="component" value="Chromosome"/>
</dbReference>
<comment type="cofactor">
    <cofactor evidence="1">
        <name>Mg(2+)</name>
        <dbReference type="ChEBI" id="CHEBI:18420"/>
    </cofactor>
</comment>
<dbReference type="PRINTS" id="PR00502">
    <property type="entry name" value="NUDIXFAMILY"/>
</dbReference>
<dbReference type="GO" id="GO:0016787">
    <property type="term" value="F:hydrolase activity"/>
    <property type="evidence" value="ECO:0007669"/>
    <property type="project" value="UniProtKB-KW"/>
</dbReference>
<keyword evidence="5" id="KW-1185">Reference proteome</keyword>
<dbReference type="AlphaFoldDB" id="A0AAC9LG56"/>
<evidence type="ECO:0000259" key="3">
    <source>
        <dbReference type="PROSITE" id="PS51462"/>
    </source>
</evidence>
<dbReference type="InterPro" id="IPR015797">
    <property type="entry name" value="NUDIX_hydrolase-like_dom_sf"/>
</dbReference>
<dbReference type="PANTHER" id="PTHR43046">
    <property type="entry name" value="GDP-MANNOSE MANNOSYL HYDROLASE"/>
    <property type="match status" value="1"/>
</dbReference>
<dbReference type="Gene3D" id="3.90.79.10">
    <property type="entry name" value="Nucleoside Triphosphate Pyrophosphohydrolase"/>
    <property type="match status" value="1"/>
</dbReference>
<dbReference type="Pfam" id="PF00293">
    <property type="entry name" value="NUDIX"/>
    <property type="match status" value="1"/>
</dbReference>
<protein>
    <submittedName>
        <fullName evidence="4">ADP-ribose pyrophosphatase</fullName>
    </submittedName>
</protein>
<dbReference type="InterPro" id="IPR020476">
    <property type="entry name" value="Nudix_hydrolase"/>
</dbReference>
<keyword evidence="2" id="KW-0378">Hydrolase</keyword>
<dbReference type="PANTHER" id="PTHR43046:SF14">
    <property type="entry name" value="MUTT_NUDIX FAMILY PROTEIN"/>
    <property type="match status" value="1"/>
</dbReference>
<dbReference type="PROSITE" id="PS51462">
    <property type="entry name" value="NUDIX"/>
    <property type="match status" value="1"/>
</dbReference>
<evidence type="ECO:0000256" key="2">
    <source>
        <dbReference type="ARBA" id="ARBA00022801"/>
    </source>
</evidence>
<sequence length="155" mass="16743">MTSSVVPIVRRSARAVLIDHEGQLVAIKRTKAGVAPYWTTPGGGIEPGDPSREAALERELLEELGAKAVIGQQLTLITSVAEGGQSVQYFFAATLVSLDESARTGDEHTDVSRGGYEMERIPLEQLAEYDLKPTVLRDFVLENRSAVLADLPPVV</sequence>
<dbReference type="SUPFAM" id="SSF55811">
    <property type="entry name" value="Nudix"/>
    <property type="match status" value="1"/>
</dbReference>
<organism evidence="4 5">
    <name type="scientific">Actinoalloteichus fjordicus</name>
    <dbReference type="NCBI Taxonomy" id="1612552"/>
    <lineage>
        <taxon>Bacteria</taxon>
        <taxon>Bacillati</taxon>
        <taxon>Actinomycetota</taxon>
        <taxon>Actinomycetes</taxon>
        <taxon>Pseudonocardiales</taxon>
        <taxon>Pseudonocardiaceae</taxon>
        <taxon>Actinoalloteichus</taxon>
    </lineage>
</organism>
<accession>A0AAC9LG56</accession>
<proteinExistence type="predicted"/>
<dbReference type="KEGG" id="acad:UA74_20660"/>
<feature type="domain" description="Nudix hydrolase" evidence="3">
    <location>
        <begin position="9"/>
        <end position="144"/>
    </location>
</feature>
<evidence type="ECO:0000313" key="4">
    <source>
        <dbReference type="EMBL" id="APU16157.1"/>
    </source>
</evidence>
<gene>
    <name evidence="4" type="ORF">UA74_20660</name>
</gene>
<dbReference type="EMBL" id="CP016076">
    <property type="protein sequence ID" value="APU16157.1"/>
    <property type="molecule type" value="Genomic_DNA"/>
</dbReference>